<dbReference type="InterPro" id="IPR016085">
    <property type="entry name" value="Protease_inh_B-barrel_dom"/>
</dbReference>
<keyword evidence="3" id="KW-0483">Metalloprotease inhibitor</keyword>
<keyword evidence="3" id="KW-0481">Metalloenzyme inhibitor</keyword>
<comment type="caution">
    <text evidence="3">The sequence shown here is derived from an EMBL/GenBank/DDBJ whole genome shotgun (WGS) entry which is preliminary data.</text>
</comment>
<name>A0ABU3S8M9_9HYPH</name>
<keyword evidence="4" id="KW-1185">Reference proteome</keyword>
<keyword evidence="1" id="KW-0732">Signal</keyword>
<dbReference type="SUPFAM" id="SSF50882">
    <property type="entry name" value="beta-Barrel protease inhibitors"/>
    <property type="match status" value="1"/>
</dbReference>
<sequence length="284" mass="30451">MRCTGTLRVERSLLEKTLLPDLPCLPRALPKAASARLARRLAAVAVLGSAFAVAPAPTLAQWERGASYAGVWSVRFTDSFGHRQSCSIELSAAGSIMGAYRANPRGCGSALVSVSRWQPRRSGISLDDVSGRPLIALRAGWDGLSGTDEAGRPIRLAAASAQRGNALGPSFDERASPSSRCSVYYGRSERCAEARDVAAPRLAPGQSTTVRIVYPANLRQFPSLGAQSLALIPMNTCVTADSCTRQEDGAEWCRMNYAGRTGYVVKLFARDGRRRILYSNQCGP</sequence>
<proteinExistence type="predicted"/>
<dbReference type="RefSeq" id="WP_316018984.1">
    <property type="nucleotide sequence ID" value="NZ_JAWDID010000020.1"/>
</dbReference>
<dbReference type="InterPro" id="IPR021140">
    <property type="entry name" value="Inh/Omp19"/>
</dbReference>
<organism evidence="3 4">
    <name type="scientific">Bosea rubneri</name>
    <dbReference type="NCBI Taxonomy" id="3075434"/>
    <lineage>
        <taxon>Bacteria</taxon>
        <taxon>Pseudomonadati</taxon>
        <taxon>Pseudomonadota</taxon>
        <taxon>Alphaproteobacteria</taxon>
        <taxon>Hyphomicrobiales</taxon>
        <taxon>Boseaceae</taxon>
        <taxon>Bosea</taxon>
    </lineage>
</organism>
<dbReference type="EMBL" id="JAWDID010000020">
    <property type="protein sequence ID" value="MDU0341150.1"/>
    <property type="molecule type" value="Genomic_DNA"/>
</dbReference>
<evidence type="ECO:0000259" key="2">
    <source>
        <dbReference type="Pfam" id="PF02974"/>
    </source>
</evidence>
<gene>
    <name evidence="3" type="ORF">RKE40_14730</name>
</gene>
<reference evidence="3 4" key="1">
    <citation type="submission" date="2023-09" db="EMBL/GenBank/DDBJ databases">
        <title>Whole genome shotgun sequencing (WGS) of Bosea sp. ZW T0_25, isolated from stored onions (Allium cepa).</title>
        <authorList>
            <person name="Stoll D.A."/>
            <person name="Huch M."/>
        </authorList>
    </citation>
    <scope>NUCLEOTIDE SEQUENCE [LARGE SCALE GENOMIC DNA]</scope>
    <source>
        <strain evidence="3 4">ZW T0_25</strain>
    </source>
</reference>
<evidence type="ECO:0000313" key="4">
    <source>
        <dbReference type="Proteomes" id="UP001254257"/>
    </source>
</evidence>
<feature type="domain" description="Alkaline proteinase inhibitor/ Outer membrane lipoprotein Omp19" evidence="2">
    <location>
        <begin position="69"/>
        <end position="156"/>
    </location>
</feature>
<evidence type="ECO:0000313" key="3">
    <source>
        <dbReference type="EMBL" id="MDU0341150.1"/>
    </source>
</evidence>
<dbReference type="GO" id="GO:0030414">
    <property type="term" value="F:peptidase inhibitor activity"/>
    <property type="evidence" value="ECO:0007669"/>
    <property type="project" value="UniProtKB-KW"/>
</dbReference>
<accession>A0ABU3S8M9</accession>
<dbReference type="Proteomes" id="UP001254257">
    <property type="component" value="Unassembled WGS sequence"/>
</dbReference>
<dbReference type="Gene3D" id="2.30.30.40">
    <property type="entry name" value="SH3 Domains"/>
    <property type="match status" value="1"/>
</dbReference>
<keyword evidence="3" id="KW-0646">Protease inhibitor</keyword>
<protein>
    <submittedName>
        <fullName evidence="3">AprI/Inh family metalloprotease inhibitor</fullName>
    </submittedName>
</protein>
<dbReference type="Gene3D" id="2.40.128.10">
    <property type="match status" value="1"/>
</dbReference>
<evidence type="ECO:0000256" key="1">
    <source>
        <dbReference type="ARBA" id="ARBA00022729"/>
    </source>
</evidence>
<dbReference type="Pfam" id="PF02974">
    <property type="entry name" value="Inh"/>
    <property type="match status" value="1"/>
</dbReference>